<keyword evidence="1" id="KW-0472">Membrane</keyword>
<protein>
    <recommendedName>
        <fullName evidence="5">Ribophorin-2</fullName>
    </recommendedName>
</protein>
<keyword evidence="1" id="KW-0812">Transmembrane</keyword>
<feature type="transmembrane region" description="Helical" evidence="1">
    <location>
        <begin position="563"/>
        <end position="580"/>
    </location>
</feature>
<comment type="caution">
    <text evidence="3">The sequence shown here is derived from an EMBL/GenBank/DDBJ whole genome shotgun (WGS) entry which is preliminary data.</text>
</comment>
<keyword evidence="2" id="KW-0732">Signal</keyword>
<keyword evidence="4" id="KW-1185">Reference proteome</keyword>
<evidence type="ECO:0000256" key="2">
    <source>
        <dbReference type="SAM" id="SignalP"/>
    </source>
</evidence>
<evidence type="ECO:0000313" key="4">
    <source>
        <dbReference type="Proteomes" id="UP001311799"/>
    </source>
</evidence>
<feature type="signal peptide" evidence="2">
    <location>
        <begin position="1"/>
        <end position="21"/>
    </location>
</feature>
<organism evidence="3 4">
    <name type="scientific">Cryptosporidium xiaoi</name>
    <dbReference type="NCBI Taxonomy" id="659607"/>
    <lineage>
        <taxon>Eukaryota</taxon>
        <taxon>Sar</taxon>
        <taxon>Alveolata</taxon>
        <taxon>Apicomplexa</taxon>
        <taxon>Conoidasida</taxon>
        <taxon>Coccidia</taxon>
        <taxon>Eucoccidiorida</taxon>
        <taxon>Eimeriorina</taxon>
        <taxon>Cryptosporidiidae</taxon>
        <taxon>Cryptosporidium</taxon>
    </lineage>
</organism>
<accession>A0AAV9XYZ9</accession>
<evidence type="ECO:0008006" key="5">
    <source>
        <dbReference type="Google" id="ProtNLM"/>
    </source>
</evidence>
<dbReference type="EMBL" id="JAWDEY010000012">
    <property type="protein sequence ID" value="KAK6589435.1"/>
    <property type="molecule type" value="Genomic_DNA"/>
</dbReference>
<evidence type="ECO:0000313" key="3">
    <source>
        <dbReference type="EMBL" id="KAK6589435.1"/>
    </source>
</evidence>
<sequence length="660" mass="76716">MKLFIKSFVIFIYLMTPLVKPQLLSTIHDVRLNVLENVGSCDSLLFRLLSINQILKNDSNFLCNTFKFKIQKVDTPLSELSCSIYGSTLIECDIKNSIVSAEILKQHFMNSNRPTMRDLYYISTILTSLPSDIASVLGKDDIIDDTNELINDEISKIKKSKNILIDYDNISYLFGTISQLYKIGNKNTGHIKLLTSILEWENKFEVNNILSLESYVLYFSLITRAYFYLKRPTNFADVPISIHQMVLSLSKANIKDIKNMSILNEYIITRKLLTESGLHIIQGFISNEDSKICSFTFCDANGKIINELELSVKDNNYSSYVTINNIPKTCEYELILKNKENNENITNKIINDLNKNLFKIKVLGKSIISKETAIPILNVNNNIQFNEKLLLTNKKIYLGKGIQVKDKNNNGLLLEYNNNIKMFKMVIVLDTNIKYFDYYSIFNYAGFLEVKALKPFDTIGTRSINLITAIIDKNSFKFFIDLTKDKFICSSSEFSIRFLLNSISRENEDNLYEFNTNIIVYKNESAIFDKLCPFKIHPNMAKYYPKEEIIYKFKEPRKLPGPLFPYLFSIIILFFTFLLFKTWNKIIKSDKFKFNFSVMNLLTFISLVISFSIILCYWHSLNIFQFAYIFTPNIILFFALLRFTLNKKYQNMNNTKMKTA</sequence>
<gene>
    <name evidence="3" type="ORF">RS030_203199</name>
</gene>
<feature type="transmembrane region" description="Helical" evidence="1">
    <location>
        <begin position="601"/>
        <end position="620"/>
    </location>
</feature>
<evidence type="ECO:0000256" key="1">
    <source>
        <dbReference type="SAM" id="Phobius"/>
    </source>
</evidence>
<feature type="chain" id="PRO_5044288790" description="Ribophorin-2" evidence="2">
    <location>
        <begin position="22"/>
        <end position="660"/>
    </location>
</feature>
<feature type="transmembrane region" description="Helical" evidence="1">
    <location>
        <begin position="626"/>
        <end position="645"/>
    </location>
</feature>
<name>A0AAV9XYZ9_9CRYT</name>
<proteinExistence type="predicted"/>
<dbReference type="AlphaFoldDB" id="A0AAV9XYZ9"/>
<reference evidence="3 4" key="1">
    <citation type="submission" date="2023-10" db="EMBL/GenBank/DDBJ databases">
        <title>Comparative genomics analysis reveals potential genetic determinants of host preference in Cryptosporidium xiaoi.</title>
        <authorList>
            <person name="Xiao L."/>
            <person name="Li J."/>
        </authorList>
    </citation>
    <scope>NUCLEOTIDE SEQUENCE [LARGE SCALE GENOMIC DNA]</scope>
    <source>
        <strain evidence="3 4">52996</strain>
    </source>
</reference>
<keyword evidence="1" id="KW-1133">Transmembrane helix</keyword>
<dbReference type="Proteomes" id="UP001311799">
    <property type="component" value="Unassembled WGS sequence"/>
</dbReference>